<sequence>MAVSRFAYVRNFELPDPLLPGTFVVVRLDGQSFHRFSEVHAFAKPNDERALKLLDHAASDLMDQFSDIVLAFGESDEYSFLLRKSASLFNRREAKILSTLTSHFTASVVFRWSTYFGNTPLQYPPTFDGRIILYPSIREVRDYFSWRQADTHVNNLYNTVFWALVQQGEQSTSEAHSTLKGTQSKDKHELLFSRFNINYNSIDARYRKGSVLVRDSQPALTTDASDAAPSVPTDAAISKKSKVKTKPAVVLLHCDIIKDEFWDARPDILADAIRPILPSPLPMRRILGGFGRAYGSSYINARRSNFLLLSLTTTSDGRVLPSSPDVDSFRRRQPSTTVERRASRKRTPAMNDTPPTQVLTPLTAMNVYPVVTCWAGLGVRIPRLHFDEALSAHHTHLLSGADSQSSSAHLRPILVPHLVVAVKAQGV</sequence>
<evidence type="ECO:0000259" key="15">
    <source>
        <dbReference type="Pfam" id="PF14413"/>
    </source>
</evidence>
<evidence type="ECO:0000259" key="14">
    <source>
        <dbReference type="Pfam" id="PF04446"/>
    </source>
</evidence>
<evidence type="ECO:0000256" key="9">
    <source>
        <dbReference type="ARBA" id="ARBA00022741"/>
    </source>
</evidence>
<keyword evidence="11" id="KW-0342">GTP-binding</keyword>
<accession>A0ABQ0M214</accession>
<comment type="similarity">
    <text evidence="2">Belongs to the tRNA(His) guanylyltransferase family.</text>
</comment>
<organism evidence="16 17">
    <name type="scientific">Mycena chlorophos</name>
    <name type="common">Agaric fungus</name>
    <name type="synonym">Agaricus chlorophos</name>
    <dbReference type="NCBI Taxonomy" id="658473"/>
    <lineage>
        <taxon>Eukaryota</taxon>
        <taxon>Fungi</taxon>
        <taxon>Dikarya</taxon>
        <taxon>Basidiomycota</taxon>
        <taxon>Agaricomycotina</taxon>
        <taxon>Agaricomycetes</taxon>
        <taxon>Agaricomycetidae</taxon>
        <taxon>Agaricales</taxon>
        <taxon>Marasmiineae</taxon>
        <taxon>Mycenaceae</taxon>
        <taxon>Mycena</taxon>
    </lineage>
</organism>
<keyword evidence="8" id="KW-0479">Metal-binding</keyword>
<evidence type="ECO:0000256" key="5">
    <source>
        <dbReference type="ARBA" id="ARBA00022679"/>
    </source>
</evidence>
<dbReference type="InterPro" id="IPR038469">
    <property type="entry name" value="tRNAHis_GuaTrfase_Thg1_sf"/>
</dbReference>
<dbReference type="EMBL" id="DF849355">
    <property type="protein sequence ID" value="GAT56887.1"/>
    <property type="molecule type" value="Genomic_DNA"/>
</dbReference>
<feature type="domain" description="tRNAHis guanylyltransferase catalytic" evidence="14">
    <location>
        <begin position="7"/>
        <end position="135"/>
    </location>
</feature>
<keyword evidence="5" id="KW-0808">Transferase</keyword>
<keyword evidence="6" id="KW-0819">tRNA processing</keyword>
<keyword evidence="7 16" id="KW-0548">Nucleotidyltransferase</keyword>
<evidence type="ECO:0000256" key="1">
    <source>
        <dbReference type="ARBA" id="ARBA00001946"/>
    </source>
</evidence>
<feature type="domain" description="Thg1 C-terminal" evidence="15">
    <location>
        <begin position="139"/>
        <end position="258"/>
    </location>
</feature>
<dbReference type="Pfam" id="PF14413">
    <property type="entry name" value="Thg1C"/>
    <property type="match status" value="1"/>
</dbReference>
<evidence type="ECO:0000256" key="3">
    <source>
        <dbReference type="ARBA" id="ARBA00012511"/>
    </source>
</evidence>
<evidence type="ECO:0000256" key="11">
    <source>
        <dbReference type="ARBA" id="ARBA00023134"/>
    </source>
</evidence>
<protein>
    <recommendedName>
        <fullName evidence="4">tRNA(His) guanylyltransferase</fullName>
        <ecNumber evidence="3">2.7.7.79</ecNumber>
    </recommendedName>
    <alternativeName>
        <fullName evidence="12">tRNA-histidine guanylyltransferase</fullName>
    </alternativeName>
</protein>
<feature type="region of interest" description="Disordered" evidence="13">
    <location>
        <begin position="320"/>
        <end position="357"/>
    </location>
</feature>
<dbReference type="Pfam" id="PF04446">
    <property type="entry name" value="Thg1"/>
    <property type="match status" value="1"/>
</dbReference>
<dbReference type="InterPro" id="IPR007537">
    <property type="entry name" value="tRNAHis_GuaTrfase_Thg1"/>
</dbReference>
<dbReference type="GO" id="GO:0016779">
    <property type="term" value="F:nucleotidyltransferase activity"/>
    <property type="evidence" value="ECO:0007669"/>
    <property type="project" value="UniProtKB-KW"/>
</dbReference>
<evidence type="ECO:0000313" key="16">
    <source>
        <dbReference type="EMBL" id="GAT56887.1"/>
    </source>
</evidence>
<keyword evidence="9" id="KW-0547">Nucleotide-binding</keyword>
<evidence type="ECO:0000256" key="4">
    <source>
        <dbReference type="ARBA" id="ARBA00015443"/>
    </source>
</evidence>
<evidence type="ECO:0000256" key="7">
    <source>
        <dbReference type="ARBA" id="ARBA00022695"/>
    </source>
</evidence>
<comment type="cofactor">
    <cofactor evidence="1">
        <name>Mg(2+)</name>
        <dbReference type="ChEBI" id="CHEBI:18420"/>
    </cofactor>
</comment>
<evidence type="ECO:0000256" key="6">
    <source>
        <dbReference type="ARBA" id="ARBA00022694"/>
    </source>
</evidence>
<dbReference type="InterPro" id="IPR024956">
    <property type="entry name" value="tRNAHis_GuaTrfase_cat"/>
</dbReference>
<name>A0ABQ0M214_MYCCL</name>
<dbReference type="PANTHER" id="PTHR12729:SF6">
    <property type="entry name" value="TRNA(HIS) GUANYLYLTRANSFERASE-RELATED"/>
    <property type="match status" value="1"/>
</dbReference>
<dbReference type="PANTHER" id="PTHR12729">
    <property type="entry name" value="TRNA(HIS) GUANYLYLTRANSFERASE-RELATED"/>
    <property type="match status" value="1"/>
</dbReference>
<dbReference type="InterPro" id="IPR025845">
    <property type="entry name" value="Thg1_C_dom"/>
</dbReference>
<keyword evidence="10" id="KW-0460">Magnesium</keyword>
<evidence type="ECO:0000256" key="12">
    <source>
        <dbReference type="ARBA" id="ARBA00032480"/>
    </source>
</evidence>
<gene>
    <name evidence="16" type="ORF">MCHLO_13481</name>
</gene>
<proteinExistence type="inferred from homology"/>
<keyword evidence="17" id="KW-1185">Reference proteome</keyword>
<evidence type="ECO:0000256" key="13">
    <source>
        <dbReference type="SAM" id="MobiDB-lite"/>
    </source>
</evidence>
<evidence type="ECO:0000256" key="8">
    <source>
        <dbReference type="ARBA" id="ARBA00022723"/>
    </source>
</evidence>
<evidence type="ECO:0000256" key="10">
    <source>
        <dbReference type="ARBA" id="ARBA00022842"/>
    </source>
</evidence>
<reference evidence="16" key="1">
    <citation type="submission" date="2014-09" db="EMBL/GenBank/DDBJ databases">
        <title>Genome sequence of the luminous mushroom Mycena chlorophos for searching fungal bioluminescence genes.</title>
        <authorList>
            <person name="Tanaka Y."/>
            <person name="Kasuga D."/>
            <person name="Oba Y."/>
            <person name="Hase S."/>
            <person name="Sato K."/>
            <person name="Oba Y."/>
            <person name="Sakakibara Y."/>
        </authorList>
    </citation>
    <scope>NUCLEOTIDE SEQUENCE</scope>
</reference>
<evidence type="ECO:0000256" key="2">
    <source>
        <dbReference type="ARBA" id="ARBA00010113"/>
    </source>
</evidence>
<dbReference type="Proteomes" id="UP000815677">
    <property type="component" value="Unassembled WGS sequence"/>
</dbReference>
<dbReference type="EC" id="2.7.7.79" evidence="3"/>
<dbReference type="Gene3D" id="3.30.70.3000">
    <property type="match status" value="1"/>
</dbReference>
<evidence type="ECO:0000313" key="17">
    <source>
        <dbReference type="Proteomes" id="UP000815677"/>
    </source>
</evidence>